<feature type="transmembrane region" description="Helical" evidence="6">
    <location>
        <begin position="288"/>
        <end position="308"/>
    </location>
</feature>
<keyword evidence="3 6" id="KW-0812">Transmembrane</keyword>
<dbReference type="Gene3D" id="1.20.1250.20">
    <property type="entry name" value="MFS general substrate transporter like domains"/>
    <property type="match status" value="2"/>
</dbReference>
<organism evidence="8 9">
    <name type="scientific">Ogataea haglerorum</name>
    <dbReference type="NCBI Taxonomy" id="1937702"/>
    <lineage>
        <taxon>Eukaryota</taxon>
        <taxon>Fungi</taxon>
        <taxon>Dikarya</taxon>
        <taxon>Ascomycota</taxon>
        <taxon>Saccharomycotina</taxon>
        <taxon>Pichiomycetes</taxon>
        <taxon>Pichiales</taxon>
        <taxon>Pichiaceae</taxon>
        <taxon>Ogataea</taxon>
    </lineage>
</organism>
<evidence type="ECO:0000256" key="2">
    <source>
        <dbReference type="ARBA" id="ARBA00022448"/>
    </source>
</evidence>
<keyword evidence="9" id="KW-1185">Reference proteome</keyword>
<feature type="transmembrane region" description="Helical" evidence="6">
    <location>
        <begin position="415"/>
        <end position="435"/>
    </location>
</feature>
<feature type="transmembrane region" description="Helical" evidence="6">
    <location>
        <begin position="157"/>
        <end position="178"/>
    </location>
</feature>
<evidence type="ECO:0000256" key="1">
    <source>
        <dbReference type="ARBA" id="ARBA00004141"/>
    </source>
</evidence>
<evidence type="ECO:0000313" key="9">
    <source>
        <dbReference type="Proteomes" id="UP000697297"/>
    </source>
</evidence>
<dbReference type="InterPro" id="IPR011701">
    <property type="entry name" value="MFS"/>
</dbReference>
<feature type="transmembrane region" description="Helical" evidence="6">
    <location>
        <begin position="383"/>
        <end position="403"/>
    </location>
</feature>
<proteinExistence type="predicted"/>
<evidence type="ECO:0000256" key="6">
    <source>
        <dbReference type="SAM" id="Phobius"/>
    </source>
</evidence>
<keyword evidence="5 6" id="KW-0472">Membrane</keyword>
<dbReference type="Proteomes" id="UP000697297">
    <property type="component" value="Unassembled WGS sequence"/>
</dbReference>
<protein>
    <recommendedName>
        <fullName evidence="7">Major facilitator superfamily (MFS) profile domain-containing protein</fullName>
    </recommendedName>
</protein>
<dbReference type="EMBL" id="JAHLUN010000015">
    <property type="protein sequence ID" value="KAG7762367.1"/>
    <property type="molecule type" value="Genomic_DNA"/>
</dbReference>
<feature type="transmembrane region" description="Helical" evidence="6">
    <location>
        <begin position="217"/>
        <end position="239"/>
    </location>
</feature>
<name>A0ABQ7RAW9_9ASCO</name>
<dbReference type="InterPro" id="IPR036259">
    <property type="entry name" value="MFS_trans_sf"/>
</dbReference>
<feature type="transmembrane region" description="Helical" evidence="6">
    <location>
        <begin position="353"/>
        <end position="371"/>
    </location>
</feature>
<feature type="transmembrane region" description="Helical" evidence="6">
    <location>
        <begin position="447"/>
        <end position="470"/>
    </location>
</feature>
<reference evidence="8 9" key="1">
    <citation type="journal article" date="2021" name="G3 (Bethesda)">
        <title>Genomic diversity, chromosomal rearrangements, and interspecies hybridization in the ogataea polymorpha species complex.</title>
        <authorList>
            <person name="Hanson S.J."/>
            <person name="Cinneide E.O."/>
            <person name="Salzberg L.I."/>
            <person name="Wolfe K.H."/>
            <person name="McGowan J."/>
            <person name="Fitzpatrick D.A."/>
            <person name="Matlin K."/>
        </authorList>
    </citation>
    <scope>NUCLEOTIDE SEQUENCE [LARGE SCALE GENOMIC DNA]</scope>
    <source>
        <strain evidence="8">81-436-3</strain>
    </source>
</reference>
<feature type="transmembrane region" description="Helical" evidence="6">
    <location>
        <begin position="105"/>
        <end position="122"/>
    </location>
</feature>
<accession>A0ABQ7RAW9</accession>
<dbReference type="PROSITE" id="PS50850">
    <property type="entry name" value="MFS"/>
    <property type="match status" value="1"/>
</dbReference>
<evidence type="ECO:0000313" key="8">
    <source>
        <dbReference type="EMBL" id="KAG7762367.1"/>
    </source>
</evidence>
<gene>
    <name evidence="8" type="ORF">KL946_004763</name>
</gene>
<dbReference type="SUPFAM" id="SSF103473">
    <property type="entry name" value="MFS general substrate transporter"/>
    <property type="match status" value="1"/>
</dbReference>
<feature type="transmembrane region" description="Helical" evidence="6">
    <location>
        <begin position="54"/>
        <end position="72"/>
    </location>
</feature>
<dbReference type="InterPro" id="IPR020846">
    <property type="entry name" value="MFS_dom"/>
</dbReference>
<feature type="transmembrane region" description="Helical" evidence="6">
    <location>
        <begin position="328"/>
        <end position="348"/>
    </location>
</feature>
<evidence type="ECO:0000259" key="7">
    <source>
        <dbReference type="PROSITE" id="PS50850"/>
    </source>
</evidence>
<feature type="transmembrane region" description="Helical" evidence="6">
    <location>
        <begin position="129"/>
        <end position="151"/>
    </location>
</feature>
<comment type="subcellular location">
    <subcellularLocation>
        <location evidence="1">Membrane</location>
        <topology evidence="1">Multi-pass membrane protein</topology>
    </subcellularLocation>
</comment>
<dbReference type="PANTHER" id="PTHR43791:SF103">
    <property type="entry name" value="MAJOR FACILITATOR SUPERFAMILY (MFS) PROFILE DOMAIN-CONTAINING PROTEIN-RELATED"/>
    <property type="match status" value="1"/>
</dbReference>
<sequence>MGSLTEKNVDDTCYQIDSNTENAVDYNAKLFKSFAEQEEITLLMKENPSIARRVLWKVDLFIATNMFLIVFLEFLDKNSLGFAAVLGLKADTHLAGNDYSNLSSIFYYGYLLGEFISFFLIPKVRIGKFVSISLLVWGALLMCLAACQSFGSLCAVRFLLGVFEACILPAFMIIASLWWKKEEQPLRSTLYFNTLAGILGGIFAHLIGLIHGKLATWRILFLIYGAVTVVYAGFLVFLFPDNIENAIFLTPHEKQVAYLRVIKNHTGSSLHSDFKLYQIREALLDPKYYILLAFIICQAITNAGITNFNTLIIQGFGFSALKTTLMATPQAAIALVAGILVSVICFLVKNVRCVFWVLCSLVGLSGALIVMKVDSARHRDTALAGVYLMGFYNIPWTLMLALVSSNVSGSTKKTFMSVSVAVWYAVGNIIGPHLFKNSEAPSYPMGIKAMVASFAIMAFTGILYFCALFLENRSRRSSNAQDVDIVVDLHNAEDENYKDVTDGENKNFIYVY</sequence>
<dbReference type="PANTHER" id="PTHR43791">
    <property type="entry name" value="PERMEASE-RELATED"/>
    <property type="match status" value="1"/>
</dbReference>
<feature type="transmembrane region" description="Helical" evidence="6">
    <location>
        <begin position="190"/>
        <end position="211"/>
    </location>
</feature>
<keyword evidence="4 6" id="KW-1133">Transmembrane helix</keyword>
<dbReference type="Pfam" id="PF07690">
    <property type="entry name" value="MFS_1"/>
    <property type="match status" value="1"/>
</dbReference>
<evidence type="ECO:0000256" key="4">
    <source>
        <dbReference type="ARBA" id="ARBA00022989"/>
    </source>
</evidence>
<comment type="caution">
    <text evidence="8">The sequence shown here is derived from an EMBL/GenBank/DDBJ whole genome shotgun (WGS) entry which is preliminary data.</text>
</comment>
<feature type="domain" description="Major facilitator superfamily (MFS) profile" evidence="7">
    <location>
        <begin position="62"/>
        <end position="473"/>
    </location>
</feature>
<evidence type="ECO:0000256" key="5">
    <source>
        <dbReference type="ARBA" id="ARBA00023136"/>
    </source>
</evidence>
<keyword evidence="2" id="KW-0813">Transport</keyword>
<evidence type="ECO:0000256" key="3">
    <source>
        <dbReference type="ARBA" id="ARBA00022692"/>
    </source>
</evidence>